<name>A0A0C2G5W1_9BILA</name>
<gene>
    <name evidence="1" type="ORF">ANCDUO_13459</name>
</gene>
<reference evidence="1 2" key="1">
    <citation type="submission" date="2013-12" db="EMBL/GenBank/DDBJ databases">
        <title>Draft genome of the parsitic nematode Ancylostoma duodenale.</title>
        <authorList>
            <person name="Mitreva M."/>
        </authorList>
    </citation>
    <scope>NUCLEOTIDE SEQUENCE [LARGE SCALE GENOMIC DNA]</scope>
    <source>
        <strain evidence="1 2">Zhejiang</strain>
    </source>
</reference>
<accession>A0A0C2G5W1</accession>
<keyword evidence="2" id="KW-1185">Reference proteome</keyword>
<dbReference type="EMBL" id="KN735855">
    <property type="protein sequence ID" value="KIH56360.1"/>
    <property type="molecule type" value="Genomic_DNA"/>
</dbReference>
<proteinExistence type="predicted"/>
<organism evidence="1 2">
    <name type="scientific">Ancylostoma duodenale</name>
    <dbReference type="NCBI Taxonomy" id="51022"/>
    <lineage>
        <taxon>Eukaryota</taxon>
        <taxon>Metazoa</taxon>
        <taxon>Ecdysozoa</taxon>
        <taxon>Nematoda</taxon>
        <taxon>Chromadorea</taxon>
        <taxon>Rhabditida</taxon>
        <taxon>Rhabditina</taxon>
        <taxon>Rhabditomorpha</taxon>
        <taxon>Strongyloidea</taxon>
        <taxon>Ancylostomatidae</taxon>
        <taxon>Ancylostomatinae</taxon>
        <taxon>Ancylostoma</taxon>
    </lineage>
</organism>
<dbReference type="Proteomes" id="UP000054047">
    <property type="component" value="Unassembled WGS sequence"/>
</dbReference>
<dbReference type="AlphaFoldDB" id="A0A0C2G5W1"/>
<sequence length="70" mass="7838">MPPPTPPAAPLQTRPVLMMSPLPSSTQMMTVPDMKDLLKKLFPSRHQAVVKHVLSLIWSSETNDMTQKEV</sequence>
<protein>
    <submittedName>
        <fullName evidence="1">Uncharacterized protein</fullName>
    </submittedName>
</protein>
<evidence type="ECO:0000313" key="2">
    <source>
        <dbReference type="Proteomes" id="UP000054047"/>
    </source>
</evidence>
<evidence type="ECO:0000313" key="1">
    <source>
        <dbReference type="EMBL" id="KIH56360.1"/>
    </source>
</evidence>